<dbReference type="InterPro" id="IPR000524">
    <property type="entry name" value="Tscrpt_reg_HTH_GntR"/>
</dbReference>
<dbReference type="Pfam" id="PF00392">
    <property type="entry name" value="GntR"/>
    <property type="match status" value="1"/>
</dbReference>
<dbReference type="InterPro" id="IPR036390">
    <property type="entry name" value="WH_DNA-bd_sf"/>
</dbReference>
<dbReference type="PANTHER" id="PTHR43537">
    <property type="entry name" value="TRANSCRIPTIONAL REGULATOR, GNTR FAMILY"/>
    <property type="match status" value="1"/>
</dbReference>
<dbReference type="RefSeq" id="WP_345647927.1">
    <property type="nucleotide sequence ID" value="NZ_BAABEP010000023.1"/>
</dbReference>
<reference evidence="7" key="1">
    <citation type="journal article" date="2019" name="Int. J. Syst. Evol. Microbiol.">
        <title>The Global Catalogue of Microorganisms (GCM) 10K type strain sequencing project: providing services to taxonomists for standard genome sequencing and annotation.</title>
        <authorList>
            <consortium name="The Broad Institute Genomics Platform"/>
            <consortium name="The Broad Institute Genome Sequencing Center for Infectious Disease"/>
            <person name="Wu L."/>
            <person name="Ma J."/>
        </authorList>
    </citation>
    <scope>NUCLEOTIDE SEQUENCE [LARGE SCALE GENOMIC DNA]</scope>
    <source>
        <strain evidence="7">JCM 30846</strain>
    </source>
</reference>
<dbReference type="Proteomes" id="UP001499884">
    <property type="component" value="Unassembled WGS sequence"/>
</dbReference>
<dbReference type="Gene3D" id="1.20.120.530">
    <property type="entry name" value="GntR ligand-binding domain-like"/>
    <property type="match status" value="1"/>
</dbReference>
<evidence type="ECO:0000256" key="2">
    <source>
        <dbReference type="ARBA" id="ARBA00023125"/>
    </source>
</evidence>
<dbReference type="SMART" id="SM00895">
    <property type="entry name" value="FCD"/>
    <property type="match status" value="1"/>
</dbReference>
<accession>A0ABP7FG75</accession>
<comment type="caution">
    <text evidence="6">The sequence shown here is derived from an EMBL/GenBank/DDBJ whole genome shotgun (WGS) entry which is preliminary data.</text>
</comment>
<feature type="domain" description="HTH gntR-type" evidence="5">
    <location>
        <begin position="9"/>
        <end position="77"/>
    </location>
</feature>
<protein>
    <recommendedName>
        <fullName evidence="5">HTH gntR-type domain-containing protein</fullName>
    </recommendedName>
</protein>
<dbReference type="Gene3D" id="1.10.10.10">
    <property type="entry name" value="Winged helix-like DNA-binding domain superfamily/Winged helix DNA-binding domain"/>
    <property type="match status" value="1"/>
</dbReference>
<dbReference type="PANTHER" id="PTHR43537:SF47">
    <property type="entry name" value="REGULATORY PROTEIN GNTR HTH"/>
    <property type="match status" value="1"/>
</dbReference>
<proteinExistence type="predicted"/>
<dbReference type="Pfam" id="PF07729">
    <property type="entry name" value="FCD"/>
    <property type="match status" value="1"/>
</dbReference>
<feature type="compositionally biased region" description="Low complexity" evidence="4">
    <location>
        <begin position="246"/>
        <end position="275"/>
    </location>
</feature>
<dbReference type="PROSITE" id="PS50949">
    <property type="entry name" value="HTH_GNTR"/>
    <property type="match status" value="1"/>
</dbReference>
<feature type="compositionally biased region" description="Basic and acidic residues" evidence="4">
    <location>
        <begin position="278"/>
        <end position="297"/>
    </location>
</feature>
<name>A0ABP7FG75_9ACTN</name>
<dbReference type="SUPFAM" id="SSF46785">
    <property type="entry name" value="Winged helix' DNA-binding domain"/>
    <property type="match status" value="1"/>
</dbReference>
<evidence type="ECO:0000313" key="6">
    <source>
        <dbReference type="EMBL" id="GAA3735014.1"/>
    </source>
</evidence>
<feature type="region of interest" description="Disordered" evidence="4">
    <location>
        <begin position="231"/>
        <end position="297"/>
    </location>
</feature>
<evidence type="ECO:0000313" key="7">
    <source>
        <dbReference type="Proteomes" id="UP001499884"/>
    </source>
</evidence>
<dbReference type="SUPFAM" id="SSF48008">
    <property type="entry name" value="GntR ligand-binding domain-like"/>
    <property type="match status" value="1"/>
</dbReference>
<dbReference type="CDD" id="cd07377">
    <property type="entry name" value="WHTH_GntR"/>
    <property type="match status" value="1"/>
</dbReference>
<gene>
    <name evidence="6" type="ORF">GCM10023082_35230</name>
</gene>
<dbReference type="InterPro" id="IPR008920">
    <property type="entry name" value="TF_FadR/GntR_C"/>
</dbReference>
<sequence>MPIRATERSSLVDRVIEQLQSLIESGEWPVGTKIPAEPVLTGMLAVGRNTVREAVRALGHSGMLEARQGDGTYVRAADALGAALHRRLRRAGHLEALEVRSCLERDAARLAASRRDERDLAALRAALAERGAAWRAGDTETFVRADVAFHHAVVDAAHNGMLADLYSHLTDGLRGAIASVADAPLPEPQRSQADSHADLLAAIEAGDPEAATGAVARYIDDSVSSLRALQEADPLPGPGDAATVEAAPRAGTPAAAAARPAGAPGTAGTPAVVAAHRPRTDHAPRQGGARREEGNGE</sequence>
<dbReference type="SMART" id="SM00345">
    <property type="entry name" value="HTH_GNTR"/>
    <property type="match status" value="1"/>
</dbReference>
<organism evidence="6 7">
    <name type="scientific">Streptomyces tremellae</name>
    <dbReference type="NCBI Taxonomy" id="1124239"/>
    <lineage>
        <taxon>Bacteria</taxon>
        <taxon>Bacillati</taxon>
        <taxon>Actinomycetota</taxon>
        <taxon>Actinomycetes</taxon>
        <taxon>Kitasatosporales</taxon>
        <taxon>Streptomycetaceae</taxon>
        <taxon>Streptomyces</taxon>
    </lineage>
</organism>
<keyword evidence="1" id="KW-0805">Transcription regulation</keyword>
<keyword evidence="2" id="KW-0238">DNA-binding</keyword>
<dbReference type="InterPro" id="IPR011711">
    <property type="entry name" value="GntR_C"/>
</dbReference>
<dbReference type="EMBL" id="BAABEP010000023">
    <property type="protein sequence ID" value="GAA3735014.1"/>
    <property type="molecule type" value="Genomic_DNA"/>
</dbReference>
<keyword evidence="7" id="KW-1185">Reference proteome</keyword>
<evidence type="ECO:0000256" key="4">
    <source>
        <dbReference type="SAM" id="MobiDB-lite"/>
    </source>
</evidence>
<evidence type="ECO:0000256" key="1">
    <source>
        <dbReference type="ARBA" id="ARBA00023015"/>
    </source>
</evidence>
<evidence type="ECO:0000259" key="5">
    <source>
        <dbReference type="PROSITE" id="PS50949"/>
    </source>
</evidence>
<dbReference type="InterPro" id="IPR036388">
    <property type="entry name" value="WH-like_DNA-bd_sf"/>
</dbReference>
<keyword evidence="3" id="KW-0804">Transcription</keyword>
<evidence type="ECO:0000256" key="3">
    <source>
        <dbReference type="ARBA" id="ARBA00023163"/>
    </source>
</evidence>